<dbReference type="InterPro" id="IPR038579">
    <property type="entry name" value="Ribosomal_eS21_sf"/>
</dbReference>
<evidence type="ECO:0000256" key="7">
    <source>
        <dbReference type="PIRNR" id="PIRNR002148"/>
    </source>
</evidence>
<dbReference type="AlphaFoldDB" id="S5M730"/>
<evidence type="ECO:0000256" key="3">
    <source>
        <dbReference type="ARBA" id="ARBA00010228"/>
    </source>
</evidence>
<dbReference type="Gene3D" id="3.30.1230.20">
    <property type="match status" value="1"/>
</dbReference>
<keyword evidence="5 7" id="KW-0689">Ribosomal protein</keyword>
<evidence type="ECO:0000256" key="5">
    <source>
        <dbReference type="ARBA" id="ARBA00022980"/>
    </source>
</evidence>
<dbReference type="GO" id="GO:0022626">
    <property type="term" value="C:cytosolic ribosome"/>
    <property type="evidence" value="ECO:0007669"/>
    <property type="project" value="UniProtKB-ARBA"/>
</dbReference>
<keyword evidence="4" id="KW-0256">Endoplasmic reticulum</keyword>
<evidence type="ECO:0000256" key="2">
    <source>
        <dbReference type="ARBA" id="ARBA00004514"/>
    </source>
</evidence>
<evidence type="ECO:0000313" key="8">
    <source>
        <dbReference type="EMBL" id="AGR33987.1"/>
    </source>
</evidence>
<dbReference type="GO" id="GO:0003735">
    <property type="term" value="F:structural constituent of ribosome"/>
    <property type="evidence" value="ECO:0007669"/>
    <property type="project" value="InterPro"/>
</dbReference>
<dbReference type="Pfam" id="PF01249">
    <property type="entry name" value="Ribosomal_S21e"/>
    <property type="match status" value="1"/>
</dbReference>
<sequence>MEDDHGKSVELYVPRKCSSSSRIISATDNAAIQIDFVDVDPETGRMIPGKVNRYAICGEIRRMGESDDCLVRLAQRDGIIPRNL</sequence>
<dbReference type="InterPro" id="IPR018279">
    <property type="entry name" value="Ribosomal_eS21_CS"/>
</dbReference>
<dbReference type="PIRSF" id="PIRSF002148">
    <property type="entry name" value="Ribosomal_S21e"/>
    <property type="match status" value="1"/>
</dbReference>
<organism evidence="8">
    <name type="scientific">Parapristionchus giblindavisi</name>
    <dbReference type="NCBI Taxonomy" id="1187980"/>
    <lineage>
        <taxon>Eukaryota</taxon>
        <taxon>Metazoa</taxon>
        <taxon>Ecdysozoa</taxon>
        <taxon>Nematoda</taxon>
        <taxon>Chromadorea</taxon>
        <taxon>Rhabditida</taxon>
        <taxon>Rhabditina</taxon>
        <taxon>Diplogasteromorpha</taxon>
        <taxon>Diplogasteroidea</taxon>
        <taxon>Diplogasteridae</taxon>
        <taxon>Parapristionchus</taxon>
    </lineage>
</organism>
<evidence type="ECO:0000256" key="4">
    <source>
        <dbReference type="ARBA" id="ARBA00022824"/>
    </source>
</evidence>
<proteinExistence type="evidence at transcript level"/>
<dbReference type="GO" id="GO:0006412">
    <property type="term" value="P:translation"/>
    <property type="evidence" value="ECO:0007669"/>
    <property type="project" value="InterPro"/>
</dbReference>
<keyword evidence="6 7" id="KW-0687">Ribonucleoprotein</keyword>
<comment type="similarity">
    <text evidence="3 7">Belongs to the eukaryotic ribosomal protein eS21 family.</text>
</comment>
<dbReference type="EMBL" id="KC819407">
    <property type="protein sequence ID" value="AGR33987.1"/>
    <property type="molecule type" value="mRNA"/>
</dbReference>
<name>S5M730_9BILA</name>
<accession>S5M730</accession>
<dbReference type="FunFam" id="3.30.1230.20:FF:000001">
    <property type="entry name" value="40S ribosomal protein S21"/>
    <property type="match status" value="1"/>
</dbReference>
<dbReference type="GO" id="GO:0005791">
    <property type="term" value="C:rough endoplasmic reticulum"/>
    <property type="evidence" value="ECO:0007669"/>
    <property type="project" value="UniProtKB-SubCell"/>
</dbReference>
<dbReference type="PANTHER" id="PTHR10442">
    <property type="entry name" value="40S RIBOSOMAL PROTEIN S21"/>
    <property type="match status" value="1"/>
</dbReference>
<gene>
    <name evidence="8" type="primary">rps-21</name>
</gene>
<protein>
    <recommendedName>
        <fullName evidence="7">40S ribosomal protein S21</fullName>
    </recommendedName>
</protein>
<evidence type="ECO:0000256" key="6">
    <source>
        <dbReference type="ARBA" id="ARBA00023274"/>
    </source>
</evidence>
<dbReference type="InterPro" id="IPR001931">
    <property type="entry name" value="Ribosomal_eS21"/>
</dbReference>
<dbReference type="PROSITE" id="PS00996">
    <property type="entry name" value="RIBOSOMAL_S21E"/>
    <property type="match status" value="1"/>
</dbReference>
<dbReference type="GO" id="GO:1990904">
    <property type="term" value="C:ribonucleoprotein complex"/>
    <property type="evidence" value="ECO:0007669"/>
    <property type="project" value="UniProtKB-KW"/>
</dbReference>
<reference evidence="8" key="1">
    <citation type="submission" date="2013-03" db="EMBL/GenBank/DDBJ databases">
        <title>Three new species of Pristionchus (Nematoda: Diplogastridae) show morphological divergence through evolutionary intermediates of a novel feeding polymorphism.</title>
        <authorList>
            <person name="Ragsdale E.J."/>
            <person name="Kanzaki N."/>
            <person name="Roeseler W."/>
            <person name="Herrmann M."/>
            <person name="Sommer R.J."/>
        </authorList>
    </citation>
    <scope>NUCLEOTIDE SEQUENCE</scope>
    <source>
        <strain evidence="8">RS5555</strain>
    </source>
</reference>
<evidence type="ECO:0000256" key="1">
    <source>
        <dbReference type="ARBA" id="ARBA00004427"/>
    </source>
</evidence>
<comment type="subcellular location">
    <subcellularLocation>
        <location evidence="2">Cytoplasm</location>
        <location evidence="2">Cytosol</location>
    </subcellularLocation>
    <subcellularLocation>
        <location evidence="1">Rough endoplasmic reticulum</location>
    </subcellularLocation>
</comment>